<dbReference type="SUPFAM" id="SSF54427">
    <property type="entry name" value="NTF2-like"/>
    <property type="match status" value="1"/>
</dbReference>
<comment type="caution">
    <text evidence="1">The sequence shown here is derived from an EMBL/GenBank/DDBJ whole genome shotgun (WGS) entry which is preliminary data.</text>
</comment>
<accession>A0A956RN65</accession>
<evidence type="ECO:0008006" key="3">
    <source>
        <dbReference type="Google" id="ProtNLM"/>
    </source>
</evidence>
<dbReference type="Gene3D" id="3.10.450.50">
    <property type="match status" value="1"/>
</dbReference>
<reference evidence="1" key="1">
    <citation type="submission" date="2020-04" db="EMBL/GenBank/DDBJ databases">
        <authorList>
            <person name="Zhang T."/>
        </authorList>
    </citation>
    <scope>NUCLEOTIDE SEQUENCE</scope>
    <source>
        <strain evidence="1">HKST-UBA01</strain>
    </source>
</reference>
<evidence type="ECO:0000313" key="1">
    <source>
        <dbReference type="EMBL" id="MCA9726430.1"/>
    </source>
</evidence>
<reference evidence="1" key="2">
    <citation type="journal article" date="2021" name="Microbiome">
        <title>Successional dynamics and alternative stable states in a saline activated sludge microbial community over 9 years.</title>
        <authorList>
            <person name="Wang Y."/>
            <person name="Ye J."/>
            <person name="Ju F."/>
            <person name="Liu L."/>
            <person name="Boyd J.A."/>
            <person name="Deng Y."/>
            <person name="Parks D.H."/>
            <person name="Jiang X."/>
            <person name="Yin X."/>
            <person name="Woodcroft B.J."/>
            <person name="Tyson G.W."/>
            <person name="Hugenholtz P."/>
            <person name="Polz M.F."/>
            <person name="Zhang T."/>
        </authorList>
    </citation>
    <scope>NUCLEOTIDE SEQUENCE</scope>
    <source>
        <strain evidence="1">HKST-UBA01</strain>
    </source>
</reference>
<sequence>MGRVNSAAMSRAEYVTMDFFRFDSDGKIVEHWDSIQEVPKQTKSGNPMY</sequence>
<organism evidence="1 2">
    <name type="scientific">Eiseniibacteriota bacterium</name>
    <dbReference type="NCBI Taxonomy" id="2212470"/>
    <lineage>
        <taxon>Bacteria</taxon>
        <taxon>Candidatus Eiseniibacteriota</taxon>
    </lineage>
</organism>
<evidence type="ECO:0000313" key="2">
    <source>
        <dbReference type="Proteomes" id="UP000697710"/>
    </source>
</evidence>
<dbReference type="Proteomes" id="UP000697710">
    <property type="component" value="Unassembled WGS sequence"/>
</dbReference>
<dbReference type="EMBL" id="JAGQHR010000030">
    <property type="protein sequence ID" value="MCA9726430.1"/>
    <property type="molecule type" value="Genomic_DNA"/>
</dbReference>
<dbReference type="InterPro" id="IPR032710">
    <property type="entry name" value="NTF2-like_dom_sf"/>
</dbReference>
<name>A0A956RN65_UNCEI</name>
<protein>
    <recommendedName>
        <fullName evidence="3">SnoaL-like domain-containing protein</fullName>
    </recommendedName>
</protein>
<dbReference type="AlphaFoldDB" id="A0A956RN65"/>
<proteinExistence type="predicted"/>
<gene>
    <name evidence="1" type="ORF">KC729_02030</name>
</gene>